<proteinExistence type="predicted"/>
<evidence type="ECO:0000256" key="1">
    <source>
        <dbReference type="SAM" id="MobiDB-lite"/>
    </source>
</evidence>
<dbReference type="EMBL" id="JAIQCV010000002">
    <property type="protein sequence ID" value="KAH1122831.1"/>
    <property type="molecule type" value="Genomic_DNA"/>
</dbReference>
<name>A0A9D3WEX1_9ROSI</name>
<evidence type="ECO:0000313" key="3">
    <source>
        <dbReference type="Proteomes" id="UP000828251"/>
    </source>
</evidence>
<organism evidence="2 3">
    <name type="scientific">Gossypium stocksii</name>
    <dbReference type="NCBI Taxonomy" id="47602"/>
    <lineage>
        <taxon>Eukaryota</taxon>
        <taxon>Viridiplantae</taxon>
        <taxon>Streptophyta</taxon>
        <taxon>Embryophyta</taxon>
        <taxon>Tracheophyta</taxon>
        <taxon>Spermatophyta</taxon>
        <taxon>Magnoliopsida</taxon>
        <taxon>eudicotyledons</taxon>
        <taxon>Gunneridae</taxon>
        <taxon>Pentapetalae</taxon>
        <taxon>rosids</taxon>
        <taxon>malvids</taxon>
        <taxon>Malvales</taxon>
        <taxon>Malvaceae</taxon>
        <taxon>Malvoideae</taxon>
        <taxon>Gossypium</taxon>
    </lineage>
</organism>
<gene>
    <name evidence="2" type="ORF">J1N35_005991</name>
</gene>
<accession>A0A9D3WEX1</accession>
<keyword evidence="3" id="KW-1185">Reference proteome</keyword>
<feature type="region of interest" description="Disordered" evidence="1">
    <location>
        <begin position="17"/>
        <end position="47"/>
    </location>
</feature>
<feature type="compositionally biased region" description="Basic and acidic residues" evidence="1">
    <location>
        <begin position="25"/>
        <end position="47"/>
    </location>
</feature>
<protein>
    <submittedName>
        <fullName evidence="2">Uncharacterized protein</fullName>
    </submittedName>
</protein>
<dbReference type="Proteomes" id="UP000828251">
    <property type="component" value="Unassembled WGS sequence"/>
</dbReference>
<evidence type="ECO:0000313" key="2">
    <source>
        <dbReference type="EMBL" id="KAH1122831.1"/>
    </source>
</evidence>
<dbReference type="AlphaFoldDB" id="A0A9D3WEX1"/>
<reference evidence="2 3" key="1">
    <citation type="journal article" date="2021" name="Plant Biotechnol. J.">
        <title>Multi-omics assisted identification of the key and species-specific regulatory components of drought-tolerant mechanisms in Gossypium stocksii.</title>
        <authorList>
            <person name="Yu D."/>
            <person name="Ke L."/>
            <person name="Zhang D."/>
            <person name="Wu Y."/>
            <person name="Sun Y."/>
            <person name="Mei J."/>
            <person name="Sun J."/>
            <person name="Sun Y."/>
        </authorList>
    </citation>
    <scope>NUCLEOTIDE SEQUENCE [LARGE SCALE GENOMIC DNA]</scope>
    <source>
        <strain evidence="3">cv. E1</strain>
        <tissue evidence="2">Leaf</tissue>
    </source>
</reference>
<sequence>MGSPLLQVSFSFASLEQPGSPIPEDLERATKKVKKKSPDGPKPEDVSTRAYLSFVTSVVSMDTLRRVV</sequence>
<comment type="caution">
    <text evidence="2">The sequence shown here is derived from an EMBL/GenBank/DDBJ whole genome shotgun (WGS) entry which is preliminary data.</text>
</comment>